<dbReference type="RefSeq" id="WP_011498498.1">
    <property type="nucleotide sequence ID" value="NC_007955.1"/>
</dbReference>
<dbReference type="Proteomes" id="UP000001979">
    <property type="component" value="Chromosome"/>
</dbReference>
<feature type="transmembrane region" description="Helical" evidence="5">
    <location>
        <begin position="28"/>
        <end position="52"/>
    </location>
</feature>
<feature type="transmembrane region" description="Helical" evidence="5">
    <location>
        <begin position="99"/>
        <end position="118"/>
    </location>
</feature>
<keyword evidence="7" id="KW-1185">Reference proteome</keyword>
<keyword evidence="2 5" id="KW-0812">Transmembrane</keyword>
<dbReference type="OrthoDB" id="293340at2157"/>
<dbReference type="EMBL" id="CP000300">
    <property type="protein sequence ID" value="ABE51336.1"/>
    <property type="molecule type" value="Genomic_DNA"/>
</dbReference>
<comment type="subcellular location">
    <subcellularLocation>
        <location evidence="1">Cell membrane</location>
        <topology evidence="1">Multi-pass membrane protein</topology>
    </subcellularLocation>
</comment>
<dbReference type="Gene3D" id="1.20.120.1780">
    <property type="entry name" value="UbiA prenyltransferase"/>
    <property type="match status" value="1"/>
</dbReference>
<evidence type="ECO:0000256" key="5">
    <source>
        <dbReference type="SAM" id="Phobius"/>
    </source>
</evidence>
<evidence type="ECO:0000256" key="4">
    <source>
        <dbReference type="ARBA" id="ARBA00023136"/>
    </source>
</evidence>
<reference evidence="7" key="1">
    <citation type="journal article" date="2009" name="ISME J.">
        <title>The genome sequence of the psychrophilic archaeon, Methanococcoides burtonii: the role of genome evolution in cold adaptation.</title>
        <authorList>
            <person name="Allen M.A."/>
            <person name="Lauro F.M."/>
            <person name="Williams T.J."/>
            <person name="Burg D."/>
            <person name="Siddiqui K.S."/>
            <person name="De Francisci D."/>
            <person name="Chong K.W."/>
            <person name="Pilak O."/>
            <person name="Chew H.H."/>
            <person name="De Maere M.Z."/>
            <person name="Ting L."/>
            <person name="Katrib M."/>
            <person name="Ng C."/>
            <person name="Sowers K.R."/>
            <person name="Galperin M.Y."/>
            <person name="Anderson I.J."/>
            <person name="Ivanova N."/>
            <person name="Dalin E."/>
            <person name="Martinez M."/>
            <person name="Lapidus A."/>
            <person name="Hauser L."/>
            <person name="Land M."/>
            <person name="Thomas T."/>
            <person name="Cavicchioli R."/>
        </authorList>
    </citation>
    <scope>NUCLEOTIDE SEQUENCE [LARGE SCALE GENOMIC DNA]</scope>
    <source>
        <strain evidence="7">DSM 6242 / NBRC 107633 / OCM 468 / ACE-M</strain>
    </source>
</reference>
<evidence type="ECO:0000313" key="7">
    <source>
        <dbReference type="Proteomes" id="UP000001979"/>
    </source>
</evidence>
<feature type="transmembrane region" description="Helical" evidence="5">
    <location>
        <begin position="153"/>
        <end position="173"/>
    </location>
</feature>
<dbReference type="GeneID" id="3997629"/>
<organism evidence="6 7">
    <name type="scientific">Methanococcoides burtonii (strain DSM 6242 / NBRC 107633 / OCM 468 / ACE-M)</name>
    <dbReference type="NCBI Taxonomy" id="259564"/>
    <lineage>
        <taxon>Archaea</taxon>
        <taxon>Methanobacteriati</taxon>
        <taxon>Methanobacteriota</taxon>
        <taxon>Stenosarchaea group</taxon>
        <taxon>Methanomicrobia</taxon>
        <taxon>Methanosarcinales</taxon>
        <taxon>Methanosarcinaceae</taxon>
        <taxon>Methanococcoides</taxon>
    </lineage>
</organism>
<feature type="transmembrane region" description="Helical" evidence="5">
    <location>
        <begin position="232"/>
        <end position="256"/>
    </location>
</feature>
<dbReference type="AlphaFoldDB" id="Q12YZ0"/>
<evidence type="ECO:0000256" key="2">
    <source>
        <dbReference type="ARBA" id="ARBA00022692"/>
    </source>
</evidence>
<dbReference type="GO" id="GO:0016765">
    <property type="term" value="F:transferase activity, transferring alkyl or aryl (other than methyl) groups"/>
    <property type="evidence" value="ECO:0007669"/>
    <property type="project" value="InterPro"/>
</dbReference>
<proteinExistence type="predicted"/>
<dbReference type="KEGG" id="mbu:Mbur_0340"/>
<evidence type="ECO:0000256" key="1">
    <source>
        <dbReference type="ARBA" id="ARBA00004651"/>
    </source>
</evidence>
<keyword evidence="3 5" id="KW-1133">Transmembrane helix</keyword>
<sequence>MSKESVLFRNSTNNLNFHNITAALWKDFIYGGHIFAFGAICVAIMASIIFAIPITWDFMLIIYLIFYSIYVYDYFTGAEEDKGNYSSRSEYLQKNDEKMLIGTIYGSIVAIAFTYLIFSDIKNMLIGFSILILGLMYHSHFKSITKKFPAFKNLFVSLVWGLLIYIMFIYYGYQIDMSAMVISAFVFLRMMGIQIMFDIRDMEGDRIKGLLTIPAIFGHGKSMSFLKMLNIVTLILLAFGVYMKILPIFVLMIMLVMAYSIKYKDKVLMSRNDHRCYILAAGEPVVWAVLVCVGIVLSRLVPYAFDIGIMIF</sequence>
<dbReference type="CDD" id="cd13967">
    <property type="entry name" value="PT_UbiA_5"/>
    <property type="match status" value="1"/>
</dbReference>
<dbReference type="GO" id="GO:0005886">
    <property type="term" value="C:plasma membrane"/>
    <property type="evidence" value="ECO:0007669"/>
    <property type="project" value="UniProtKB-SubCell"/>
</dbReference>
<dbReference type="Pfam" id="PF01040">
    <property type="entry name" value="UbiA"/>
    <property type="match status" value="1"/>
</dbReference>
<dbReference type="HOGENOM" id="CLU_079545_0_0_2"/>
<evidence type="ECO:0000313" key="6">
    <source>
        <dbReference type="EMBL" id="ABE51336.1"/>
    </source>
</evidence>
<dbReference type="InterPro" id="IPR000537">
    <property type="entry name" value="UbiA_prenyltransferase"/>
</dbReference>
<dbReference type="STRING" id="259564.Mbur_0340"/>
<feature type="transmembrane region" description="Helical" evidence="5">
    <location>
        <begin position="277"/>
        <end position="297"/>
    </location>
</feature>
<name>Q12YZ0_METBU</name>
<feature type="transmembrane region" description="Helical" evidence="5">
    <location>
        <begin position="124"/>
        <end position="141"/>
    </location>
</feature>
<accession>Q12YZ0</accession>
<feature type="transmembrane region" description="Helical" evidence="5">
    <location>
        <begin position="58"/>
        <end position="78"/>
    </location>
</feature>
<gene>
    <name evidence="6" type="ordered locus">Mbur_0340</name>
</gene>
<evidence type="ECO:0000256" key="3">
    <source>
        <dbReference type="ARBA" id="ARBA00022989"/>
    </source>
</evidence>
<keyword evidence="4 5" id="KW-0472">Membrane</keyword>
<protein>
    <submittedName>
        <fullName evidence="6">UbiA prenyltransferase-family protein</fullName>
    </submittedName>
</protein>